<organism evidence="1 2">
    <name type="scientific">Candidatus Liberibacter solanacearum</name>
    <dbReference type="NCBI Taxonomy" id="556287"/>
    <lineage>
        <taxon>Bacteria</taxon>
        <taxon>Pseudomonadati</taxon>
        <taxon>Pseudomonadota</taxon>
        <taxon>Alphaproteobacteria</taxon>
        <taxon>Hyphomicrobiales</taxon>
        <taxon>Rhizobiaceae</taxon>
        <taxon>Liberibacter</taxon>
    </lineage>
</organism>
<dbReference type="Proteomes" id="UP000033731">
    <property type="component" value="Unassembled WGS sequence"/>
</dbReference>
<keyword evidence="2" id="KW-1185">Reference proteome</keyword>
<dbReference type="PATRIC" id="fig|556287.9.peg.331"/>
<evidence type="ECO:0000313" key="1">
    <source>
        <dbReference type="EMBL" id="KJZ81594.1"/>
    </source>
</evidence>
<reference evidence="1 2" key="1">
    <citation type="journal article" date="2015" name="Phytopathology">
        <title>Genomes of Candidatus Liberibacter solanacearum haplotype A from New Zealand and the USA suggest significant genome plasticity in the species.</title>
        <authorList>
            <person name="Thompson S.M."/>
            <person name="Johnson C.P."/>
            <person name="Lu A.Y."/>
            <person name="Frampton R.A."/>
            <person name="Sullivan K.L."/>
            <person name="Fiers M.W."/>
            <person name="Crowhurst R.N."/>
            <person name="Pitman A.R."/>
            <person name="Scott I."/>
            <person name="Gudmestad N.C."/>
            <person name="Smith G.R."/>
        </authorList>
    </citation>
    <scope>NUCLEOTIDE SEQUENCE [LARGE SCALE GENOMIC DNA]</scope>
    <source>
        <strain evidence="1 2">LsoNZ1</strain>
    </source>
</reference>
<sequence length="44" mass="5299">MIADFSPYPRGFTRWIYPFDFQDKRFLDFRVAWLLSILLGDVKG</sequence>
<evidence type="ECO:0000313" key="2">
    <source>
        <dbReference type="Proteomes" id="UP000033731"/>
    </source>
</evidence>
<gene>
    <name evidence="1" type="ORF">DJ66_0316</name>
</gene>
<protein>
    <submittedName>
        <fullName evidence="1">Uncharacterized protein</fullName>
    </submittedName>
</protein>
<comment type="caution">
    <text evidence="1">The sequence shown here is derived from an EMBL/GenBank/DDBJ whole genome shotgun (WGS) entry which is preliminary data.</text>
</comment>
<dbReference type="AlphaFoldDB" id="A0A0F4VJM5"/>
<proteinExistence type="predicted"/>
<name>A0A0F4VJM5_9HYPH</name>
<accession>A0A0F4VJM5</accession>
<dbReference type="EMBL" id="JMTK01000002">
    <property type="protein sequence ID" value="KJZ81594.1"/>
    <property type="molecule type" value="Genomic_DNA"/>
</dbReference>